<proteinExistence type="predicted"/>
<organism evidence="1">
    <name type="scientific">Timema poppense</name>
    <name type="common">Walking stick</name>
    <dbReference type="NCBI Taxonomy" id="170557"/>
    <lineage>
        <taxon>Eukaryota</taxon>
        <taxon>Metazoa</taxon>
        <taxon>Ecdysozoa</taxon>
        <taxon>Arthropoda</taxon>
        <taxon>Hexapoda</taxon>
        <taxon>Insecta</taxon>
        <taxon>Pterygota</taxon>
        <taxon>Neoptera</taxon>
        <taxon>Polyneoptera</taxon>
        <taxon>Phasmatodea</taxon>
        <taxon>Timematodea</taxon>
        <taxon>Timematoidea</taxon>
        <taxon>Timematidae</taxon>
        <taxon>Timema</taxon>
    </lineage>
</organism>
<sequence length="113" mass="12965">MNRLTNKHSRRWTHNRKRLRAIASCVCGHHFCLFAVPKATGWSLRRFTGLFSTTDLCKIDRLAVTLFKHHFGSCPRCTRRGAQKSSVQTQTVTEKVTCSCNMVEDHLSDRAED</sequence>
<dbReference type="AlphaFoldDB" id="A0A7R9DCV1"/>
<accession>A0A7R9DCV1</accession>
<dbReference type="EMBL" id="OD005979">
    <property type="protein sequence ID" value="CAD7412386.1"/>
    <property type="molecule type" value="Genomic_DNA"/>
</dbReference>
<name>A0A7R9DCV1_TIMPO</name>
<evidence type="ECO:0000313" key="1">
    <source>
        <dbReference type="EMBL" id="CAD7412386.1"/>
    </source>
</evidence>
<reference evidence="1" key="1">
    <citation type="submission" date="2020-11" db="EMBL/GenBank/DDBJ databases">
        <authorList>
            <person name="Tran Van P."/>
        </authorList>
    </citation>
    <scope>NUCLEOTIDE SEQUENCE</scope>
</reference>
<protein>
    <submittedName>
        <fullName evidence="1">Uncharacterized protein</fullName>
    </submittedName>
</protein>
<gene>
    <name evidence="1" type="ORF">TPSB3V08_LOCUS8389</name>
</gene>